<evidence type="ECO:0000313" key="3">
    <source>
        <dbReference type="EMBL" id="KAK7453473.1"/>
    </source>
</evidence>
<organism evidence="3 4">
    <name type="scientific">Marasmiellus scandens</name>
    <dbReference type="NCBI Taxonomy" id="2682957"/>
    <lineage>
        <taxon>Eukaryota</taxon>
        <taxon>Fungi</taxon>
        <taxon>Dikarya</taxon>
        <taxon>Basidiomycota</taxon>
        <taxon>Agaricomycotina</taxon>
        <taxon>Agaricomycetes</taxon>
        <taxon>Agaricomycetidae</taxon>
        <taxon>Agaricales</taxon>
        <taxon>Marasmiineae</taxon>
        <taxon>Omphalotaceae</taxon>
        <taxon>Marasmiellus</taxon>
    </lineage>
</organism>
<feature type="transmembrane region" description="Helical" evidence="1">
    <location>
        <begin position="105"/>
        <end position="127"/>
    </location>
</feature>
<proteinExistence type="predicted"/>
<gene>
    <name evidence="3" type="ORF">VKT23_011750</name>
</gene>
<feature type="transmembrane region" description="Helical" evidence="1">
    <location>
        <begin position="170"/>
        <end position="197"/>
    </location>
</feature>
<keyword evidence="1" id="KW-1133">Transmembrane helix</keyword>
<sequence length="359" mass="40692">MANTPAEDAHVFHLYFSFISSEWSNSVGPIFIGWMFNLFFLGMIIVQGYIYMKTYQKDHFWMKTFVAILMLANVFNTIFMAVYLYNTLILKFSDVDHLLTANWLFATDPIMTGLIAGYVQLFFVWRIKVLTGSVLAAAATLVPTVAGFVGSLFSSIMIRKYPRFVEFIEFKAWVIVWLIGETAADLMITFVLGMTFLSDSDDLIHISIIHQNKHKRGFKGSNELVDRIIRSTVQTGLITSIFAIIDLILYLIYPARALHLIFNIPLCKLYSMMLMSSLNSREGWTLGSSGEAQTRSTGNGFSFNGRSTQVVVHVEHEMDRAEGFGEHERDRDTEADSEILDQKGAVFADNLNKQTNTQV</sequence>
<reference evidence="3 4" key="1">
    <citation type="submission" date="2024-01" db="EMBL/GenBank/DDBJ databases">
        <title>A draft genome for the cacao thread blight pathogen Marasmiellus scandens.</title>
        <authorList>
            <person name="Baruah I.K."/>
            <person name="Leung J."/>
            <person name="Bukari Y."/>
            <person name="Amoako-Attah I."/>
            <person name="Meinhardt L.W."/>
            <person name="Bailey B.A."/>
            <person name="Cohen S.P."/>
        </authorList>
    </citation>
    <scope>NUCLEOTIDE SEQUENCE [LARGE SCALE GENOMIC DNA]</scope>
    <source>
        <strain evidence="3 4">GH-19</strain>
    </source>
</reference>
<keyword evidence="1" id="KW-0812">Transmembrane</keyword>
<evidence type="ECO:0000256" key="1">
    <source>
        <dbReference type="SAM" id="Phobius"/>
    </source>
</evidence>
<evidence type="ECO:0000259" key="2">
    <source>
        <dbReference type="Pfam" id="PF20152"/>
    </source>
</evidence>
<name>A0ABR1J8F1_9AGAR</name>
<dbReference type="EMBL" id="JBANRG010000026">
    <property type="protein sequence ID" value="KAK7453473.1"/>
    <property type="molecule type" value="Genomic_DNA"/>
</dbReference>
<dbReference type="InterPro" id="IPR045339">
    <property type="entry name" value="DUF6534"/>
</dbReference>
<accession>A0ABR1J8F1</accession>
<feature type="transmembrane region" description="Helical" evidence="1">
    <location>
        <begin position="235"/>
        <end position="253"/>
    </location>
</feature>
<feature type="domain" description="DUF6534" evidence="2">
    <location>
        <begin position="182"/>
        <end position="282"/>
    </location>
</feature>
<dbReference type="PANTHER" id="PTHR40465">
    <property type="entry name" value="CHROMOSOME 1, WHOLE GENOME SHOTGUN SEQUENCE"/>
    <property type="match status" value="1"/>
</dbReference>
<keyword evidence="1" id="KW-0472">Membrane</keyword>
<dbReference type="Pfam" id="PF20152">
    <property type="entry name" value="DUF6534"/>
    <property type="match status" value="1"/>
</dbReference>
<feature type="transmembrane region" description="Helical" evidence="1">
    <location>
        <begin position="64"/>
        <end position="85"/>
    </location>
</feature>
<dbReference type="PANTHER" id="PTHR40465:SF1">
    <property type="entry name" value="DUF6534 DOMAIN-CONTAINING PROTEIN"/>
    <property type="match status" value="1"/>
</dbReference>
<feature type="transmembrane region" description="Helical" evidence="1">
    <location>
        <begin position="134"/>
        <end position="158"/>
    </location>
</feature>
<keyword evidence="4" id="KW-1185">Reference proteome</keyword>
<protein>
    <recommendedName>
        <fullName evidence="2">DUF6534 domain-containing protein</fullName>
    </recommendedName>
</protein>
<comment type="caution">
    <text evidence="3">The sequence shown here is derived from an EMBL/GenBank/DDBJ whole genome shotgun (WGS) entry which is preliminary data.</text>
</comment>
<feature type="transmembrane region" description="Helical" evidence="1">
    <location>
        <begin position="31"/>
        <end position="52"/>
    </location>
</feature>
<dbReference type="Proteomes" id="UP001498398">
    <property type="component" value="Unassembled WGS sequence"/>
</dbReference>
<evidence type="ECO:0000313" key="4">
    <source>
        <dbReference type="Proteomes" id="UP001498398"/>
    </source>
</evidence>